<evidence type="ECO:0000313" key="1">
    <source>
        <dbReference type="EMBL" id="MDF3840492.1"/>
    </source>
</evidence>
<dbReference type="Proteomes" id="UP001220662">
    <property type="component" value="Unassembled WGS sequence"/>
</dbReference>
<organism evidence="1 2">
    <name type="scientific">Pseudomonas citronellolis</name>
    <dbReference type="NCBI Taxonomy" id="53408"/>
    <lineage>
        <taxon>Bacteria</taxon>
        <taxon>Pseudomonadati</taxon>
        <taxon>Pseudomonadota</taxon>
        <taxon>Gammaproteobacteria</taxon>
        <taxon>Pseudomonadales</taxon>
        <taxon>Pseudomonadaceae</taxon>
        <taxon>Pseudomonas</taxon>
    </lineage>
</organism>
<evidence type="ECO:0008006" key="3">
    <source>
        <dbReference type="Google" id="ProtNLM"/>
    </source>
</evidence>
<name>A0AAW6P1R8_9PSED</name>
<proteinExistence type="predicted"/>
<gene>
    <name evidence="1" type="ORF">P3W55_02075</name>
</gene>
<comment type="caution">
    <text evidence="1">The sequence shown here is derived from an EMBL/GenBank/DDBJ whole genome shotgun (WGS) entry which is preliminary data.</text>
</comment>
<sequence length="168" mass="17875">MNMPTRYVNNWLTRLNAALPAGGASLPVPQAALNRLDLSNGGQYFLTLVNSLNPLEQSAFEVVLLTASGLQRAQEGTNDVQWPTGSYVYCAVTAGAIAMLLARVEALEAQLTPSLPENLLVDHGGNPLVDQAGNYLVYRASTLPENLLVDQGGNPLVDQANNFLINGA</sequence>
<evidence type="ECO:0000313" key="2">
    <source>
        <dbReference type="Proteomes" id="UP001220662"/>
    </source>
</evidence>
<reference evidence="1" key="1">
    <citation type="submission" date="2023-03" db="EMBL/GenBank/DDBJ databases">
        <title>Draft assemblies of triclosan tolerant bacteria isolated from returned activated sludge.</title>
        <authorList>
            <person name="Van Hamelsveld S."/>
        </authorList>
    </citation>
    <scope>NUCLEOTIDE SEQUENCE</scope>
    <source>
        <strain evidence="1">GW210015_S63</strain>
    </source>
</reference>
<dbReference type="RefSeq" id="WP_276213664.1">
    <property type="nucleotide sequence ID" value="NZ_CALEBV010000137.1"/>
</dbReference>
<dbReference type="AlphaFoldDB" id="A0AAW6P1R8"/>
<protein>
    <recommendedName>
        <fullName evidence="3">Baseplate assembly protein</fullName>
    </recommendedName>
</protein>
<dbReference type="EMBL" id="JARJLR010000042">
    <property type="protein sequence ID" value="MDF3840492.1"/>
    <property type="molecule type" value="Genomic_DNA"/>
</dbReference>
<accession>A0AAW6P1R8</accession>